<accession>A0A5C7FBW9</accession>
<keyword evidence="3 5" id="KW-0949">S-adenosyl-L-methionine</keyword>
<evidence type="ECO:0000256" key="4">
    <source>
        <dbReference type="ARBA" id="ARBA00048391"/>
    </source>
</evidence>
<feature type="binding site" evidence="5">
    <location>
        <position position="143"/>
    </location>
    <ligand>
        <name>S-adenosyl-L-methionine</name>
        <dbReference type="ChEBI" id="CHEBI:59789"/>
    </ligand>
</feature>
<dbReference type="Proteomes" id="UP000321816">
    <property type="component" value="Chromosome"/>
</dbReference>
<dbReference type="GO" id="GO:0003676">
    <property type="term" value="F:nucleic acid binding"/>
    <property type="evidence" value="ECO:0007669"/>
    <property type="project" value="InterPro"/>
</dbReference>
<dbReference type="InterPro" id="IPR007848">
    <property type="entry name" value="Small_mtfrase_dom"/>
</dbReference>
<feature type="binding site" evidence="5">
    <location>
        <begin position="187"/>
        <end position="190"/>
    </location>
    <ligand>
        <name>substrate</name>
    </ligand>
</feature>
<dbReference type="PANTHER" id="PTHR18895">
    <property type="entry name" value="HEMK METHYLTRANSFERASE"/>
    <property type="match status" value="1"/>
</dbReference>
<feature type="domain" description="Release factor glutamine methyltransferase N-terminal" evidence="7">
    <location>
        <begin position="8"/>
        <end position="76"/>
    </location>
</feature>
<comment type="caution">
    <text evidence="5">Lacks conserved residue(s) required for the propagation of feature annotation.</text>
</comment>
<keyword evidence="1 5" id="KW-0489">Methyltransferase</keyword>
<name>A0A5C7FBW9_9BACI</name>
<dbReference type="KEGG" id="ahal:FTX54_015610"/>
<dbReference type="HAMAP" id="MF_02126">
    <property type="entry name" value="RF_methyltr_PrmC"/>
    <property type="match status" value="1"/>
</dbReference>
<keyword evidence="2 5" id="KW-0808">Transferase</keyword>
<evidence type="ECO:0000256" key="3">
    <source>
        <dbReference type="ARBA" id="ARBA00022691"/>
    </source>
</evidence>
<dbReference type="EC" id="2.1.1.297" evidence="5"/>
<dbReference type="InterPro" id="IPR002052">
    <property type="entry name" value="DNA_methylase_N6_adenine_CS"/>
</dbReference>
<dbReference type="EMBL" id="CP144914">
    <property type="protein sequence ID" value="WWD79801.1"/>
    <property type="molecule type" value="Genomic_DNA"/>
</dbReference>
<keyword evidence="9" id="KW-1185">Reference proteome</keyword>
<dbReference type="RefSeq" id="WP_147802733.1">
    <property type="nucleotide sequence ID" value="NZ_CP144914.1"/>
</dbReference>
<dbReference type="SUPFAM" id="SSF53335">
    <property type="entry name" value="S-adenosyl-L-methionine-dependent methyltransferases"/>
    <property type="match status" value="1"/>
</dbReference>
<dbReference type="InterPro" id="IPR050320">
    <property type="entry name" value="N5-glutamine_MTase"/>
</dbReference>
<evidence type="ECO:0000313" key="9">
    <source>
        <dbReference type="Proteomes" id="UP000321816"/>
    </source>
</evidence>
<comment type="function">
    <text evidence="5">Methylates the class 1 translation termination release factors RF1/PrfA and RF2/PrfB on the glutamine residue of the universally conserved GGQ motif.</text>
</comment>
<gene>
    <name evidence="5 8" type="primary">prmC</name>
    <name evidence="8" type="ORF">FTX54_015610</name>
</gene>
<dbReference type="NCBIfam" id="TIGR03534">
    <property type="entry name" value="RF_mod_PrmC"/>
    <property type="match status" value="1"/>
</dbReference>
<dbReference type="InterPro" id="IPR004556">
    <property type="entry name" value="HemK-like"/>
</dbReference>
<evidence type="ECO:0000259" key="6">
    <source>
        <dbReference type="Pfam" id="PF05175"/>
    </source>
</evidence>
<dbReference type="Gene3D" id="3.40.50.150">
    <property type="entry name" value="Vaccinia Virus protein VP39"/>
    <property type="match status" value="1"/>
</dbReference>
<dbReference type="PROSITE" id="PS00092">
    <property type="entry name" value="N6_MTASE"/>
    <property type="match status" value="1"/>
</dbReference>
<dbReference type="OrthoDB" id="9800643at2"/>
<feature type="binding site" evidence="5">
    <location>
        <position position="187"/>
    </location>
    <ligand>
        <name>S-adenosyl-L-methionine</name>
        <dbReference type="ChEBI" id="CHEBI:59789"/>
    </ligand>
</feature>
<dbReference type="CDD" id="cd02440">
    <property type="entry name" value="AdoMet_MTases"/>
    <property type="match status" value="1"/>
</dbReference>
<dbReference type="Pfam" id="PF05175">
    <property type="entry name" value="MTS"/>
    <property type="match status" value="1"/>
</dbReference>
<dbReference type="AlphaFoldDB" id="A0A5C7FBW9"/>
<dbReference type="NCBIfam" id="TIGR00536">
    <property type="entry name" value="hemK_fam"/>
    <property type="match status" value="1"/>
</dbReference>
<evidence type="ECO:0000256" key="1">
    <source>
        <dbReference type="ARBA" id="ARBA00022603"/>
    </source>
</evidence>
<dbReference type="GO" id="GO:0032259">
    <property type="term" value="P:methylation"/>
    <property type="evidence" value="ECO:0007669"/>
    <property type="project" value="UniProtKB-KW"/>
</dbReference>
<dbReference type="InterPro" id="IPR029063">
    <property type="entry name" value="SAM-dependent_MTases_sf"/>
</dbReference>
<proteinExistence type="inferred from homology"/>
<evidence type="ECO:0000313" key="8">
    <source>
        <dbReference type="EMBL" id="WWD79801.1"/>
    </source>
</evidence>
<evidence type="ECO:0000256" key="2">
    <source>
        <dbReference type="ARBA" id="ARBA00022679"/>
    </source>
</evidence>
<dbReference type="GO" id="GO:0102559">
    <property type="term" value="F:peptide chain release factor N(5)-glutamine methyltransferase activity"/>
    <property type="evidence" value="ECO:0007669"/>
    <property type="project" value="UniProtKB-EC"/>
</dbReference>
<reference evidence="8 9" key="1">
    <citation type="submission" date="2024-01" db="EMBL/GenBank/DDBJ databases">
        <title>Complete Genome Sequence of Alkalicoccus halolimnae BZ-SZ-XJ29T, a Moderately Halophilic Bacterium Isolated from a Salt Lake.</title>
        <authorList>
            <person name="Zhao B."/>
        </authorList>
    </citation>
    <scope>NUCLEOTIDE SEQUENCE [LARGE SCALE GENOMIC DNA]</scope>
    <source>
        <strain evidence="8 9">BZ-SZ-XJ29</strain>
    </source>
</reference>
<dbReference type="Gene3D" id="1.10.8.10">
    <property type="entry name" value="DNA helicase RuvA subunit, C-terminal domain"/>
    <property type="match status" value="1"/>
</dbReference>
<dbReference type="PANTHER" id="PTHR18895:SF74">
    <property type="entry name" value="MTRF1L RELEASE FACTOR GLUTAMINE METHYLTRANSFERASE"/>
    <property type="match status" value="1"/>
</dbReference>
<dbReference type="InterPro" id="IPR019874">
    <property type="entry name" value="RF_methyltr_PrmC"/>
</dbReference>
<evidence type="ECO:0000256" key="5">
    <source>
        <dbReference type="HAMAP-Rule" id="MF_02126"/>
    </source>
</evidence>
<sequence>MPTPYVHEALKWASSFLENAGREKEIGYILLSHHAGWSRAQLLAEMKSPLSDVTAALFKEDVMKAGTGIPVQHITGLETFYGRPFRVNPDVLIPRPETEELIEAVLARLPAAGPKVADIGTGSGIIAVTLALEVPEAEVTATDLSPEALDTARLNDYAHGTKLRFLQGDALMPFIDAGETFDVIVSNPPYIPEADRSGMNTNVKDHEPSTALFAGKDGLDVYRRIIHQLPHVLRSPGLFALEIGDGQGEIIQQLIKEVFPEAKTELLLDINGKERIVTAGV</sequence>
<protein>
    <recommendedName>
        <fullName evidence="5">Release factor glutamine methyltransferase</fullName>
        <shortName evidence="5">RF MTase</shortName>
        <ecNumber evidence="5">2.1.1.297</ecNumber>
    </recommendedName>
    <alternativeName>
        <fullName evidence="5">N5-glutamine methyltransferase PrmC</fullName>
    </alternativeName>
    <alternativeName>
        <fullName evidence="5">Protein-(glutamine-N5) MTase PrmC</fullName>
    </alternativeName>
    <alternativeName>
        <fullName evidence="5">Protein-glutamine N-methyltransferase PrmC</fullName>
    </alternativeName>
</protein>
<feature type="domain" description="Methyltransferase small" evidence="6">
    <location>
        <begin position="106"/>
        <end position="191"/>
    </location>
</feature>
<dbReference type="Pfam" id="PF17827">
    <property type="entry name" value="PrmC_N"/>
    <property type="match status" value="1"/>
</dbReference>
<feature type="binding site" evidence="5">
    <location>
        <begin position="120"/>
        <end position="124"/>
    </location>
    <ligand>
        <name>S-adenosyl-L-methionine</name>
        <dbReference type="ChEBI" id="CHEBI:59789"/>
    </ligand>
</feature>
<dbReference type="InterPro" id="IPR040758">
    <property type="entry name" value="PrmC_N"/>
</dbReference>
<evidence type="ECO:0000259" key="7">
    <source>
        <dbReference type="Pfam" id="PF17827"/>
    </source>
</evidence>
<comment type="similarity">
    <text evidence="5">Belongs to the protein N5-glutamine methyltransferase family. PrmC subfamily.</text>
</comment>
<comment type="catalytic activity">
    <reaction evidence="4 5">
        <text>L-glutaminyl-[peptide chain release factor] + S-adenosyl-L-methionine = N(5)-methyl-L-glutaminyl-[peptide chain release factor] + S-adenosyl-L-homocysteine + H(+)</text>
        <dbReference type="Rhea" id="RHEA:42896"/>
        <dbReference type="Rhea" id="RHEA-COMP:10271"/>
        <dbReference type="Rhea" id="RHEA-COMP:10272"/>
        <dbReference type="ChEBI" id="CHEBI:15378"/>
        <dbReference type="ChEBI" id="CHEBI:30011"/>
        <dbReference type="ChEBI" id="CHEBI:57856"/>
        <dbReference type="ChEBI" id="CHEBI:59789"/>
        <dbReference type="ChEBI" id="CHEBI:61891"/>
        <dbReference type="EC" id="2.1.1.297"/>
    </reaction>
</comment>
<organism evidence="8 9">
    <name type="scientific">Alkalicoccus halolimnae</name>
    <dbReference type="NCBI Taxonomy" id="1667239"/>
    <lineage>
        <taxon>Bacteria</taxon>
        <taxon>Bacillati</taxon>
        <taxon>Bacillota</taxon>
        <taxon>Bacilli</taxon>
        <taxon>Bacillales</taxon>
        <taxon>Bacillaceae</taxon>
        <taxon>Alkalicoccus</taxon>
    </lineage>
</organism>